<accession>A0ABR8YFU1</accession>
<evidence type="ECO:0008006" key="3">
    <source>
        <dbReference type="Google" id="ProtNLM"/>
    </source>
</evidence>
<dbReference type="EMBL" id="JACSQC010000002">
    <property type="protein sequence ID" value="MBD8042998.1"/>
    <property type="molecule type" value="Genomic_DNA"/>
</dbReference>
<dbReference type="RefSeq" id="WP_191745950.1">
    <property type="nucleotide sequence ID" value="NZ_JACSQC010000002.1"/>
</dbReference>
<comment type="caution">
    <text evidence="1">The sequence shown here is derived from an EMBL/GenBank/DDBJ whole genome shotgun (WGS) entry which is preliminary data.</text>
</comment>
<gene>
    <name evidence="1" type="ORF">H9638_04145</name>
</gene>
<proteinExistence type="predicted"/>
<organism evidence="1 2">
    <name type="scientific">Arthrobacter pullicola</name>
    <dbReference type="NCBI Taxonomy" id="2762224"/>
    <lineage>
        <taxon>Bacteria</taxon>
        <taxon>Bacillati</taxon>
        <taxon>Actinomycetota</taxon>
        <taxon>Actinomycetes</taxon>
        <taxon>Micrococcales</taxon>
        <taxon>Micrococcaceae</taxon>
        <taxon>Arthrobacter</taxon>
    </lineage>
</organism>
<keyword evidence="2" id="KW-1185">Reference proteome</keyword>
<name>A0ABR8YFU1_9MICC</name>
<evidence type="ECO:0000313" key="2">
    <source>
        <dbReference type="Proteomes" id="UP000652763"/>
    </source>
</evidence>
<dbReference type="Proteomes" id="UP000652763">
    <property type="component" value="Unassembled WGS sequence"/>
</dbReference>
<sequence length="204" mass="22978">MEPVTEVAGVRLTSRAQTVLDMAAYLPFERAVPAMDRVLRPDPVLGFLALTKERLWKLADGLPDLTKQNRAKRVIDFADRRSESPGESYSRAMLHRHGFPVPELQHEFVTPAGRFRTDFFWKDQGLVGEFDGAGKYGRGPAAEAPSWDTLLQEKQREDAIRATGVGFVRWSWADVGKPAQHPDGMVQRLMRAGLPRLPRLRSSK</sequence>
<protein>
    <recommendedName>
        <fullName evidence="3">DUF559 domain-containing protein</fullName>
    </recommendedName>
</protein>
<evidence type="ECO:0000313" key="1">
    <source>
        <dbReference type="EMBL" id="MBD8042998.1"/>
    </source>
</evidence>
<reference evidence="1 2" key="1">
    <citation type="submission" date="2020-08" db="EMBL/GenBank/DDBJ databases">
        <title>A Genomic Blueprint of the Chicken Gut Microbiome.</title>
        <authorList>
            <person name="Gilroy R."/>
            <person name="Ravi A."/>
            <person name="Getino M."/>
            <person name="Pursley I."/>
            <person name="Horton D.L."/>
            <person name="Alikhan N.-F."/>
            <person name="Baker D."/>
            <person name="Gharbi K."/>
            <person name="Hall N."/>
            <person name="Watson M."/>
            <person name="Adriaenssens E.M."/>
            <person name="Foster-Nyarko E."/>
            <person name="Jarju S."/>
            <person name="Secka A."/>
            <person name="Antonio M."/>
            <person name="Oren A."/>
            <person name="Chaudhuri R."/>
            <person name="La Ragione R.M."/>
            <person name="Hildebrand F."/>
            <person name="Pallen M.J."/>
        </authorList>
    </citation>
    <scope>NUCLEOTIDE SEQUENCE [LARGE SCALE GENOMIC DNA]</scope>
    <source>
        <strain evidence="1 2">Sa2BUA2</strain>
    </source>
</reference>